<evidence type="ECO:0000259" key="8">
    <source>
        <dbReference type="Pfam" id="PF07887"/>
    </source>
</evidence>
<keyword evidence="12" id="KW-1185">Reference proteome</keyword>
<name>A0A0K9NX29_ZOSMR</name>
<dbReference type="GO" id="GO:0043565">
    <property type="term" value="F:sequence-specific DNA binding"/>
    <property type="evidence" value="ECO:0000318"/>
    <property type="project" value="GO_Central"/>
</dbReference>
<comment type="similarity">
    <text evidence="2">Belongs to the plant ACBP60 protein family.</text>
</comment>
<sequence length="421" mass="47876">MATKRLWDGETDDDRGGQLCNEKKRICVNKESMPVNYMQNLLVKIEPVLRRVVKEEVQRGFSQFGTSLSNDSKFFHKQIQQTIADISPSTFSLIFAKKLALPIFTSNKIADVNGHPLQVILENNSRDEKTLIHLPLTLKLEIVILDGDFRVEEGQEWTSEEFEKNIVKERVGKRPLITGDVEVVMKDGCAALVDNIMITDNSSWMRSRHFRIGARVSNGYQQGLRIQEAITEKFMVKDHRGEFCKKNHPPNLNDEVWRLEKIRKDGKLHKRLVYEGITTVQDFLKLLVVKPNILRKILGPGMSDKAWDVATKHANNCVLDNKQYFYHKNEITIVLNSICQVVDVASDRISYSPSSLMGVAKALVDQMAIEAFTQWNSLEEVVDDLGSNIESGLLSTIHESASSDDHINYSDLSIDDFEVVL</sequence>
<dbReference type="GO" id="GO:0005516">
    <property type="term" value="F:calmodulin binding"/>
    <property type="evidence" value="ECO:0007669"/>
    <property type="project" value="InterPro"/>
</dbReference>
<dbReference type="Pfam" id="PF20452">
    <property type="entry name" value="Calmod_bind_C"/>
    <property type="match status" value="1"/>
</dbReference>
<dbReference type="GO" id="GO:0003700">
    <property type="term" value="F:DNA-binding transcription factor activity"/>
    <property type="evidence" value="ECO:0000318"/>
    <property type="project" value="GO_Central"/>
</dbReference>
<comment type="caution">
    <text evidence="11">The sequence shown here is derived from an EMBL/GenBank/DDBJ whole genome shotgun (WGS) entry which is preliminary data.</text>
</comment>
<accession>A0A0K9NX29</accession>
<reference evidence="12" key="1">
    <citation type="journal article" date="2016" name="Nature">
        <title>The genome of the seagrass Zostera marina reveals angiosperm adaptation to the sea.</title>
        <authorList>
            <person name="Olsen J.L."/>
            <person name="Rouze P."/>
            <person name="Verhelst B."/>
            <person name="Lin Y.-C."/>
            <person name="Bayer T."/>
            <person name="Collen J."/>
            <person name="Dattolo E."/>
            <person name="De Paoli E."/>
            <person name="Dittami S."/>
            <person name="Maumus F."/>
            <person name="Michel G."/>
            <person name="Kersting A."/>
            <person name="Lauritano C."/>
            <person name="Lohaus R."/>
            <person name="Toepel M."/>
            <person name="Tonon T."/>
            <person name="Vanneste K."/>
            <person name="Amirebrahimi M."/>
            <person name="Brakel J."/>
            <person name="Bostroem C."/>
            <person name="Chovatia M."/>
            <person name="Grimwood J."/>
            <person name="Jenkins J.W."/>
            <person name="Jueterbock A."/>
            <person name="Mraz A."/>
            <person name="Stam W.T."/>
            <person name="Tice H."/>
            <person name="Bornberg-Bauer E."/>
            <person name="Green P.J."/>
            <person name="Pearson G.A."/>
            <person name="Procaccini G."/>
            <person name="Duarte C.M."/>
            <person name="Schmutz J."/>
            <person name="Reusch T.B.H."/>
            <person name="Van de Peer Y."/>
        </authorList>
    </citation>
    <scope>NUCLEOTIDE SEQUENCE [LARGE SCALE GENOMIC DNA]</scope>
    <source>
        <strain evidence="12">cv. Finnish</strain>
    </source>
</reference>
<feature type="domain" description="Calmodulin binding protein central" evidence="9">
    <location>
        <begin position="252"/>
        <end position="317"/>
    </location>
</feature>
<evidence type="ECO:0000259" key="10">
    <source>
        <dbReference type="Pfam" id="PF20452"/>
    </source>
</evidence>
<comment type="subcellular location">
    <subcellularLocation>
        <location evidence="1">Nucleus</location>
    </subcellularLocation>
</comment>
<dbReference type="InterPro" id="IPR012416">
    <property type="entry name" value="CBP60"/>
</dbReference>
<protein>
    <submittedName>
        <fullName evidence="11">Calmodulin-binding protein, putative, expressed</fullName>
    </submittedName>
</protein>
<dbReference type="PANTHER" id="PTHR31713">
    <property type="entry name" value="OS02G0177800 PROTEIN"/>
    <property type="match status" value="1"/>
</dbReference>
<dbReference type="InterPro" id="IPR046829">
    <property type="entry name" value="Calmod_bind_C"/>
</dbReference>
<proteinExistence type="inferred from homology"/>
<dbReference type="EMBL" id="LFYR01001490">
    <property type="protein sequence ID" value="KMZ61351.1"/>
    <property type="molecule type" value="Genomic_DNA"/>
</dbReference>
<evidence type="ECO:0000313" key="11">
    <source>
        <dbReference type="EMBL" id="KMZ61351.1"/>
    </source>
</evidence>
<dbReference type="InterPro" id="IPR046830">
    <property type="entry name" value="Calmod_bind_M"/>
</dbReference>
<keyword evidence="3" id="KW-0805">Transcription regulation</keyword>
<dbReference type="InterPro" id="IPR046831">
    <property type="entry name" value="Calmodulin_bind_N"/>
</dbReference>
<dbReference type="Pfam" id="PF20451">
    <property type="entry name" value="Calmod_bind_M"/>
    <property type="match status" value="1"/>
</dbReference>
<dbReference type="Proteomes" id="UP000036987">
    <property type="component" value="Unassembled WGS sequence"/>
</dbReference>
<evidence type="ECO:0000256" key="1">
    <source>
        <dbReference type="ARBA" id="ARBA00004123"/>
    </source>
</evidence>
<dbReference type="GO" id="GO:0080142">
    <property type="term" value="P:regulation of salicylic acid biosynthetic process"/>
    <property type="evidence" value="ECO:0000318"/>
    <property type="project" value="GO_Central"/>
</dbReference>
<dbReference type="Pfam" id="PF07887">
    <property type="entry name" value="Calmodulin_bind"/>
    <property type="match status" value="1"/>
</dbReference>
<dbReference type="GO" id="GO:0005634">
    <property type="term" value="C:nucleus"/>
    <property type="evidence" value="ECO:0000318"/>
    <property type="project" value="GO_Central"/>
</dbReference>
<feature type="domain" description="Calmodulin binding protein-like N-terminal" evidence="8">
    <location>
        <begin position="92"/>
        <end position="239"/>
    </location>
</feature>
<evidence type="ECO:0000256" key="6">
    <source>
        <dbReference type="ARBA" id="ARBA00023163"/>
    </source>
</evidence>
<evidence type="ECO:0000256" key="5">
    <source>
        <dbReference type="ARBA" id="ARBA00023159"/>
    </source>
</evidence>
<feature type="domain" description="Calmodulin binding protein C-terminal" evidence="10">
    <location>
        <begin position="323"/>
        <end position="381"/>
    </location>
</feature>
<dbReference type="OMA" id="YYGRRIQ"/>
<evidence type="ECO:0000313" key="12">
    <source>
        <dbReference type="Proteomes" id="UP000036987"/>
    </source>
</evidence>
<evidence type="ECO:0000256" key="4">
    <source>
        <dbReference type="ARBA" id="ARBA00023125"/>
    </source>
</evidence>
<evidence type="ECO:0000256" key="7">
    <source>
        <dbReference type="ARBA" id="ARBA00023242"/>
    </source>
</evidence>
<keyword evidence="6" id="KW-0804">Transcription</keyword>
<keyword evidence="4" id="KW-0238">DNA-binding</keyword>
<organism evidence="11 12">
    <name type="scientific">Zostera marina</name>
    <name type="common">Eelgrass</name>
    <dbReference type="NCBI Taxonomy" id="29655"/>
    <lineage>
        <taxon>Eukaryota</taxon>
        <taxon>Viridiplantae</taxon>
        <taxon>Streptophyta</taxon>
        <taxon>Embryophyta</taxon>
        <taxon>Tracheophyta</taxon>
        <taxon>Spermatophyta</taxon>
        <taxon>Magnoliopsida</taxon>
        <taxon>Liliopsida</taxon>
        <taxon>Zosteraceae</taxon>
        <taxon>Zostera</taxon>
    </lineage>
</organism>
<dbReference type="PANTHER" id="PTHR31713:SF42">
    <property type="entry name" value="PROTEIN SAR DEFICIENT 1"/>
    <property type="match status" value="1"/>
</dbReference>
<keyword evidence="7" id="KW-0539">Nucleus</keyword>
<evidence type="ECO:0000259" key="9">
    <source>
        <dbReference type="Pfam" id="PF20451"/>
    </source>
</evidence>
<dbReference type="OrthoDB" id="757051at2759"/>
<dbReference type="AlphaFoldDB" id="A0A0K9NX29"/>
<evidence type="ECO:0000256" key="3">
    <source>
        <dbReference type="ARBA" id="ARBA00023015"/>
    </source>
</evidence>
<gene>
    <name evidence="11" type="ORF">ZOSMA_530G00050</name>
</gene>
<evidence type="ECO:0000256" key="2">
    <source>
        <dbReference type="ARBA" id="ARBA00007214"/>
    </source>
</evidence>
<dbReference type="STRING" id="29655.A0A0K9NX29"/>
<keyword evidence="5" id="KW-0010">Activator</keyword>